<dbReference type="OrthoDB" id="76052at2759"/>
<protein>
    <recommendedName>
        <fullName evidence="2">Leucine-rich repeat-containing protein 51</fullName>
    </recommendedName>
</protein>
<dbReference type="PANTHER" id="PTHR46545:SF1">
    <property type="entry name" value="LEUCINE-RICH REPEAT-CONTAINING PROTEIN 51"/>
    <property type="match status" value="1"/>
</dbReference>
<name>A0A1W0A8X5_9STRA</name>
<accession>A0A1W0A8X5</accession>
<evidence type="ECO:0000256" key="4">
    <source>
        <dbReference type="ARBA" id="ARBA00022614"/>
    </source>
</evidence>
<dbReference type="EMBL" id="JNBS01000309">
    <property type="protein sequence ID" value="OQS06743.1"/>
    <property type="molecule type" value="Genomic_DNA"/>
</dbReference>
<reference evidence="8 9" key="1">
    <citation type="journal article" date="2014" name="Genome Biol. Evol.">
        <title>The secreted proteins of Achlya hypogyna and Thraustotheca clavata identify the ancestral oomycete secretome and reveal gene acquisitions by horizontal gene transfer.</title>
        <authorList>
            <person name="Misner I."/>
            <person name="Blouin N."/>
            <person name="Leonard G."/>
            <person name="Richards T.A."/>
            <person name="Lane C.E."/>
        </authorList>
    </citation>
    <scope>NUCLEOTIDE SEQUENCE [LARGE SCALE GENOMIC DNA]</scope>
    <source>
        <strain evidence="8 9">ATCC 34112</strain>
    </source>
</reference>
<dbReference type="InterPro" id="IPR001611">
    <property type="entry name" value="Leu-rich_rpt"/>
</dbReference>
<dbReference type="InterPro" id="IPR032675">
    <property type="entry name" value="LRR_dom_sf"/>
</dbReference>
<keyword evidence="4" id="KW-0433">Leucine-rich repeat</keyword>
<dbReference type="SMART" id="SM00369">
    <property type="entry name" value="LRR_TYP"/>
    <property type="match status" value="4"/>
</dbReference>
<evidence type="ECO:0000256" key="2">
    <source>
        <dbReference type="ARBA" id="ARBA00014223"/>
    </source>
</evidence>
<evidence type="ECO:0000256" key="6">
    <source>
        <dbReference type="SAM" id="MobiDB-lite"/>
    </source>
</evidence>
<evidence type="ECO:0000256" key="7">
    <source>
        <dbReference type="SAM" id="Phobius"/>
    </source>
</evidence>
<feature type="transmembrane region" description="Helical" evidence="7">
    <location>
        <begin position="467"/>
        <end position="487"/>
    </location>
</feature>
<sequence>METSSVSPSKSNLHTVRATTAPASPPRTGSPTRKLPPSVKEIKSRLPDIPLDFSFMNLNTVMDIVKEEPISGRKRGTDSPEKPPSPPKKVDGLSEDEPYSPPVSIRLNDNGLTQLDDLDAALAAVFEEPSRLQWIDLSGNAISKIPEKLFLPYTELSTLHLHANNLSLYSDIDSLQCLTRLRQLTLHGNPVEEKKHYRNYTIFHLPSLVQLDYSTITRADRERAETWSITYRKNLYQQSFATLLITTMRRQLTRRITVNELIEIQWGITCRVPLLLWVYLQHALTFIFFGLIGVMHLNMDHGMIVAMESYANKASGIVLILVALLHLVPFLPPRWLRSKRLKRSSFWPKICHFRKLRIPINVQISLNHFIAVACETYMAYDMSRRIVNSNIAALYAILLALNCICTSWLLFLRHSGSKLILISIVDSAISFALSAGFPFFFLVIPLIEFTLTSNRAISHSLHWFAHLYSTSRTLCVSSLLALLMRILPGLTNYLVLRRVAKSLSWGPTLQLLTQNMHQNMSSVGPTDSSTNSNKMAQAFTTKQGYGRLLKLVFMINIIWGFLVAMFGIKAAFNRVPCPPYCVYSSAPWFSSTCNCIYALFNCQEQNVNGSTVDKYFDPTLLGENLVFLHVQQCSVPHGIELNTITQFQSLYGIKLDYTNLVNWDISGTELPDSVMLFDIHYSQLTKVPKILSPINPKVRWIYLVGNMIQSIPLEIWQSWYNAMSIWLSENQLREIPHGALQVISGLEILALNNNQLLEIPENELIQLSSLNTLYLEVNQISKFPSSLIQANSNLRIYLNHNPILSIPSTFNTALSSMKVQVASTPFCFSNASFSVQICYQDCAPTCGRIHLFNYLCDHSCNTSTCNFDQGDCIDS</sequence>
<dbReference type="STRING" id="74557.A0A1W0A8X5"/>
<dbReference type="Pfam" id="PF13855">
    <property type="entry name" value="LRR_8"/>
    <property type="match status" value="1"/>
</dbReference>
<keyword evidence="7" id="KW-0812">Transmembrane</keyword>
<keyword evidence="7" id="KW-1133">Transmembrane helix</keyword>
<feature type="region of interest" description="Disordered" evidence="6">
    <location>
        <begin position="1"/>
        <end position="41"/>
    </location>
</feature>
<feature type="transmembrane region" description="Helical" evidence="7">
    <location>
        <begin position="419"/>
        <end position="447"/>
    </location>
</feature>
<feature type="transmembrane region" description="Helical" evidence="7">
    <location>
        <begin position="358"/>
        <end position="380"/>
    </location>
</feature>
<feature type="compositionally biased region" description="Basic and acidic residues" evidence="6">
    <location>
        <begin position="69"/>
        <end position="81"/>
    </location>
</feature>
<evidence type="ECO:0000256" key="1">
    <source>
        <dbReference type="ARBA" id="ARBA00004496"/>
    </source>
</evidence>
<feature type="transmembrane region" description="Helical" evidence="7">
    <location>
        <begin position="274"/>
        <end position="297"/>
    </location>
</feature>
<feature type="transmembrane region" description="Helical" evidence="7">
    <location>
        <begin position="551"/>
        <end position="572"/>
    </location>
</feature>
<comment type="caution">
    <text evidence="8">The sequence shown here is derived from an EMBL/GenBank/DDBJ whole genome shotgun (WGS) entry which is preliminary data.</text>
</comment>
<evidence type="ECO:0000313" key="9">
    <source>
        <dbReference type="Proteomes" id="UP000243217"/>
    </source>
</evidence>
<evidence type="ECO:0000256" key="5">
    <source>
        <dbReference type="ARBA" id="ARBA00022737"/>
    </source>
</evidence>
<feature type="transmembrane region" description="Helical" evidence="7">
    <location>
        <begin position="317"/>
        <end position="337"/>
    </location>
</feature>
<gene>
    <name evidence="8" type="ORF">THRCLA_01223</name>
</gene>
<comment type="subcellular location">
    <subcellularLocation>
        <location evidence="1">Cytoplasm</location>
    </subcellularLocation>
</comment>
<dbReference type="PROSITE" id="PS51450">
    <property type="entry name" value="LRR"/>
    <property type="match status" value="1"/>
</dbReference>
<keyword evidence="3" id="KW-0963">Cytoplasm</keyword>
<feature type="compositionally biased region" description="Polar residues" evidence="6">
    <location>
        <begin position="1"/>
        <end position="31"/>
    </location>
</feature>
<organism evidence="8 9">
    <name type="scientific">Thraustotheca clavata</name>
    <dbReference type="NCBI Taxonomy" id="74557"/>
    <lineage>
        <taxon>Eukaryota</taxon>
        <taxon>Sar</taxon>
        <taxon>Stramenopiles</taxon>
        <taxon>Oomycota</taxon>
        <taxon>Saprolegniomycetes</taxon>
        <taxon>Saprolegniales</taxon>
        <taxon>Achlyaceae</taxon>
        <taxon>Thraustotheca</taxon>
    </lineage>
</organism>
<keyword evidence="9" id="KW-1185">Reference proteome</keyword>
<dbReference type="InterPro" id="IPR003591">
    <property type="entry name" value="Leu-rich_rpt_typical-subtyp"/>
</dbReference>
<evidence type="ECO:0000313" key="8">
    <source>
        <dbReference type="EMBL" id="OQS06743.1"/>
    </source>
</evidence>
<dbReference type="AlphaFoldDB" id="A0A1W0A8X5"/>
<dbReference type="PANTHER" id="PTHR46545">
    <property type="entry name" value="LEUCINE-RICH REPEAT-CONTAINING PROTEIN 51"/>
    <property type="match status" value="1"/>
</dbReference>
<keyword evidence="7" id="KW-0472">Membrane</keyword>
<evidence type="ECO:0000256" key="3">
    <source>
        <dbReference type="ARBA" id="ARBA00022490"/>
    </source>
</evidence>
<dbReference type="Gene3D" id="3.80.10.10">
    <property type="entry name" value="Ribonuclease Inhibitor"/>
    <property type="match status" value="2"/>
</dbReference>
<keyword evidence="5" id="KW-0677">Repeat</keyword>
<feature type="transmembrane region" description="Helical" evidence="7">
    <location>
        <begin position="392"/>
        <end position="412"/>
    </location>
</feature>
<feature type="region of interest" description="Disordered" evidence="6">
    <location>
        <begin position="69"/>
        <end position="103"/>
    </location>
</feature>
<dbReference type="SUPFAM" id="SSF52058">
    <property type="entry name" value="L domain-like"/>
    <property type="match status" value="2"/>
</dbReference>
<dbReference type="GO" id="GO:0005737">
    <property type="term" value="C:cytoplasm"/>
    <property type="evidence" value="ECO:0007669"/>
    <property type="project" value="UniProtKB-SubCell"/>
</dbReference>
<dbReference type="Pfam" id="PF14580">
    <property type="entry name" value="LRR_9"/>
    <property type="match status" value="1"/>
</dbReference>
<proteinExistence type="predicted"/>
<dbReference type="Proteomes" id="UP000243217">
    <property type="component" value="Unassembled WGS sequence"/>
</dbReference>